<dbReference type="SUPFAM" id="SSF47226">
    <property type="entry name" value="Histidine-containing phosphotransfer domain, HPT domain"/>
    <property type="match status" value="1"/>
</dbReference>
<feature type="transmembrane region" description="Helical" evidence="20">
    <location>
        <begin position="231"/>
        <end position="256"/>
    </location>
</feature>
<dbReference type="SMART" id="SM00448">
    <property type="entry name" value="REC"/>
    <property type="match status" value="1"/>
</dbReference>
<evidence type="ECO:0000256" key="13">
    <source>
        <dbReference type="ARBA" id="ARBA00023012"/>
    </source>
</evidence>
<dbReference type="InterPro" id="IPR036890">
    <property type="entry name" value="HATPase_C_sf"/>
</dbReference>
<reference evidence="26 27" key="1">
    <citation type="submission" date="2015-09" db="EMBL/GenBank/DDBJ databases">
        <title>Identification and resolution of microdiversity through metagenomic sequencing of parallel consortia.</title>
        <authorList>
            <person name="Nelson W.C."/>
            <person name="Romine M.F."/>
            <person name="Lindemann S.R."/>
        </authorList>
    </citation>
    <scope>NUCLEOTIDE SEQUENCE [LARGE SCALE GENOMIC DNA]</scope>
    <source>
        <strain evidence="26">HL-55</strain>
    </source>
</reference>
<evidence type="ECO:0000313" key="27">
    <source>
        <dbReference type="Proteomes" id="UP000050416"/>
    </source>
</evidence>
<dbReference type="InterPro" id="IPR013655">
    <property type="entry name" value="PAS_fold_3"/>
</dbReference>
<dbReference type="Pfam" id="PF01627">
    <property type="entry name" value="Hpt"/>
    <property type="match status" value="1"/>
</dbReference>
<dbReference type="InterPro" id="IPR005330">
    <property type="entry name" value="MHYT_dom"/>
</dbReference>
<dbReference type="PANTHER" id="PTHR43047:SF64">
    <property type="entry name" value="HISTIDINE KINASE CONTAINING CHEY-HOMOLOGOUS RECEIVER DOMAIN AND PAS DOMAIN-RELATED"/>
    <property type="match status" value="1"/>
</dbReference>
<dbReference type="PATRIC" id="fig|1305731.5.peg.3515"/>
<evidence type="ECO:0000256" key="8">
    <source>
        <dbReference type="ARBA" id="ARBA00022692"/>
    </source>
</evidence>
<dbReference type="InterPro" id="IPR003594">
    <property type="entry name" value="HATPase_dom"/>
</dbReference>
<keyword evidence="12 20" id="KW-1133">Transmembrane helix</keyword>
<keyword evidence="10" id="KW-0418">Kinase</keyword>
<dbReference type="EMBL" id="LJZQ01000009">
    <property type="protein sequence ID" value="KPQ29012.1"/>
    <property type="molecule type" value="Genomic_DNA"/>
</dbReference>
<dbReference type="CDD" id="cd00130">
    <property type="entry name" value="PAS"/>
    <property type="match status" value="2"/>
</dbReference>
<dbReference type="PRINTS" id="PR00344">
    <property type="entry name" value="BCTRLSENSOR"/>
</dbReference>
<evidence type="ECO:0000259" key="25">
    <source>
        <dbReference type="PROSITE" id="PS50924"/>
    </source>
</evidence>
<gene>
    <name evidence="26" type="ORF">HLUCCX14_08055</name>
</gene>
<name>A0A0P7ZA81_9GAMM</name>
<dbReference type="SMART" id="SM00091">
    <property type="entry name" value="PAS"/>
    <property type="match status" value="2"/>
</dbReference>
<dbReference type="STRING" id="1305731.GCA_000934705_03282"/>
<comment type="subcellular location">
    <subcellularLocation>
        <location evidence="2">Cell inner membrane</location>
        <topology evidence="2">Multi-pass membrane protein</topology>
    </subcellularLocation>
</comment>
<evidence type="ECO:0000256" key="7">
    <source>
        <dbReference type="ARBA" id="ARBA00022679"/>
    </source>
</evidence>
<proteinExistence type="predicted"/>
<dbReference type="OrthoDB" id="9810730at2"/>
<feature type="domain" description="PAS" evidence="23">
    <location>
        <begin position="268"/>
        <end position="338"/>
    </location>
</feature>
<feature type="transmembrane region" description="Helical" evidence="20">
    <location>
        <begin position="59"/>
        <end position="82"/>
    </location>
</feature>
<feature type="domain" description="MHYT" evidence="25">
    <location>
        <begin position="22"/>
        <end position="217"/>
    </location>
</feature>
<dbReference type="InterPro" id="IPR005467">
    <property type="entry name" value="His_kinase_dom"/>
</dbReference>
<dbReference type="SMART" id="SM00387">
    <property type="entry name" value="HATPase_c"/>
    <property type="match status" value="1"/>
</dbReference>
<comment type="function">
    <text evidence="15">Putative oxygen sensor; modulates the activity of FixJ, a transcriptional activator of nitrogen fixation fixK gene. FixL probably acts as a kinase that phosphorylates FixJ.</text>
</comment>
<evidence type="ECO:0000256" key="1">
    <source>
        <dbReference type="ARBA" id="ARBA00000085"/>
    </source>
</evidence>
<dbReference type="PANTHER" id="PTHR43047">
    <property type="entry name" value="TWO-COMPONENT HISTIDINE PROTEIN KINASE"/>
    <property type="match status" value="1"/>
</dbReference>
<evidence type="ECO:0000256" key="6">
    <source>
        <dbReference type="ARBA" id="ARBA00022553"/>
    </source>
</evidence>
<dbReference type="GO" id="GO:0005886">
    <property type="term" value="C:plasma membrane"/>
    <property type="evidence" value="ECO:0007669"/>
    <property type="project" value="UniProtKB-SubCell"/>
</dbReference>
<keyword evidence="14 20" id="KW-0472">Membrane</keyword>
<protein>
    <recommendedName>
        <fullName evidence="18">Sensor protein FixL</fullName>
        <ecNumber evidence="3">2.7.13.3</ecNumber>
    </recommendedName>
    <alternativeName>
        <fullName evidence="17">Sensory/regulatory protein RpfC</fullName>
    </alternativeName>
</protein>
<dbReference type="InterPro" id="IPR011006">
    <property type="entry name" value="CheY-like_superfamily"/>
</dbReference>
<dbReference type="Gene3D" id="1.10.287.130">
    <property type="match status" value="1"/>
</dbReference>
<dbReference type="GO" id="GO:0000155">
    <property type="term" value="F:phosphorelay sensor kinase activity"/>
    <property type="evidence" value="ECO:0007669"/>
    <property type="project" value="InterPro"/>
</dbReference>
<feature type="transmembrane region" description="Helical" evidence="20">
    <location>
        <begin position="26"/>
        <end position="47"/>
    </location>
</feature>
<dbReference type="Pfam" id="PF00072">
    <property type="entry name" value="Response_reg"/>
    <property type="match status" value="1"/>
</dbReference>
<feature type="domain" description="PAC" evidence="24">
    <location>
        <begin position="473"/>
        <end position="525"/>
    </location>
</feature>
<evidence type="ECO:0000256" key="19">
    <source>
        <dbReference type="PROSITE-ProRule" id="PRU00169"/>
    </source>
</evidence>
<dbReference type="Pfam" id="PF03707">
    <property type="entry name" value="MHYT"/>
    <property type="match status" value="4"/>
</dbReference>
<keyword evidence="8 20" id="KW-0812">Transmembrane</keyword>
<dbReference type="CDD" id="cd16922">
    <property type="entry name" value="HATPase_EvgS-ArcB-TorS-like"/>
    <property type="match status" value="1"/>
</dbReference>
<dbReference type="Pfam" id="PF02518">
    <property type="entry name" value="HATPase_c"/>
    <property type="match status" value="1"/>
</dbReference>
<dbReference type="SMART" id="SM00388">
    <property type="entry name" value="HisKA"/>
    <property type="match status" value="1"/>
</dbReference>
<dbReference type="InterPro" id="IPR008207">
    <property type="entry name" value="Sig_transdc_His_kin_Hpt_dom"/>
</dbReference>
<feature type="domain" description="Response regulatory" evidence="22">
    <location>
        <begin position="778"/>
        <end position="897"/>
    </location>
</feature>
<feature type="transmembrane region" description="Helical" evidence="20">
    <location>
        <begin position="94"/>
        <end position="114"/>
    </location>
</feature>
<dbReference type="AlphaFoldDB" id="A0A0P7ZA81"/>
<dbReference type="Gene3D" id="3.30.565.10">
    <property type="entry name" value="Histidine kinase-like ATPase, C-terminal domain"/>
    <property type="match status" value="1"/>
</dbReference>
<accession>A0A0P7ZA81</accession>
<dbReference type="PROSITE" id="PS50112">
    <property type="entry name" value="PAS"/>
    <property type="match status" value="1"/>
</dbReference>
<dbReference type="FunFam" id="1.10.287.130:FF:000002">
    <property type="entry name" value="Two-component osmosensing histidine kinase"/>
    <property type="match status" value="1"/>
</dbReference>
<evidence type="ECO:0000256" key="11">
    <source>
        <dbReference type="ARBA" id="ARBA00022840"/>
    </source>
</evidence>
<evidence type="ECO:0000313" key="26">
    <source>
        <dbReference type="EMBL" id="KPQ29012.1"/>
    </source>
</evidence>
<dbReference type="NCBIfam" id="TIGR00229">
    <property type="entry name" value="sensory_box"/>
    <property type="match status" value="2"/>
</dbReference>
<dbReference type="FunFam" id="3.30.565.10:FF:000010">
    <property type="entry name" value="Sensor histidine kinase RcsC"/>
    <property type="match status" value="1"/>
</dbReference>
<dbReference type="Gene3D" id="3.30.450.20">
    <property type="entry name" value="PAS domain"/>
    <property type="match status" value="2"/>
</dbReference>
<feature type="transmembrane region" description="Helical" evidence="20">
    <location>
        <begin position="126"/>
        <end position="146"/>
    </location>
</feature>
<evidence type="ECO:0000256" key="10">
    <source>
        <dbReference type="ARBA" id="ARBA00022777"/>
    </source>
</evidence>
<dbReference type="Gene3D" id="3.40.50.2300">
    <property type="match status" value="1"/>
</dbReference>
<evidence type="ECO:0000256" key="14">
    <source>
        <dbReference type="ARBA" id="ARBA00023136"/>
    </source>
</evidence>
<comment type="caution">
    <text evidence="26">The sequence shown here is derived from an EMBL/GenBank/DDBJ whole genome shotgun (WGS) entry which is preliminary data.</text>
</comment>
<dbReference type="InterPro" id="IPR036097">
    <property type="entry name" value="HisK_dim/P_sf"/>
</dbReference>
<dbReference type="InterPro" id="IPR001610">
    <property type="entry name" value="PAC"/>
</dbReference>
<evidence type="ECO:0000256" key="17">
    <source>
        <dbReference type="ARBA" id="ARBA00068150"/>
    </source>
</evidence>
<dbReference type="InterPro" id="IPR001789">
    <property type="entry name" value="Sig_transdc_resp-reg_receiver"/>
</dbReference>
<evidence type="ECO:0000256" key="18">
    <source>
        <dbReference type="ARBA" id="ARBA00070616"/>
    </source>
</evidence>
<comment type="catalytic activity">
    <reaction evidence="1">
        <text>ATP + protein L-histidine = ADP + protein N-phospho-L-histidine.</text>
        <dbReference type="EC" id="2.7.13.3"/>
    </reaction>
</comment>
<evidence type="ECO:0000256" key="9">
    <source>
        <dbReference type="ARBA" id="ARBA00022741"/>
    </source>
</evidence>
<dbReference type="PROSITE" id="PS50110">
    <property type="entry name" value="RESPONSE_REGULATORY"/>
    <property type="match status" value="1"/>
</dbReference>
<evidence type="ECO:0000256" key="20">
    <source>
        <dbReference type="PROSITE-ProRule" id="PRU00244"/>
    </source>
</evidence>
<dbReference type="InterPro" id="IPR004358">
    <property type="entry name" value="Sig_transdc_His_kin-like_C"/>
</dbReference>
<dbReference type="SUPFAM" id="SSF55874">
    <property type="entry name" value="ATPase domain of HSP90 chaperone/DNA topoisomerase II/histidine kinase"/>
    <property type="match status" value="1"/>
</dbReference>
<comment type="subunit">
    <text evidence="16">At low DSF concentrations, interacts with RpfF.</text>
</comment>
<dbReference type="FunFam" id="3.30.450.20:FF:000060">
    <property type="entry name" value="Sensor protein FixL"/>
    <property type="match status" value="1"/>
</dbReference>
<dbReference type="EC" id="2.7.13.3" evidence="3"/>
<evidence type="ECO:0000256" key="2">
    <source>
        <dbReference type="ARBA" id="ARBA00004429"/>
    </source>
</evidence>
<evidence type="ECO:0000259" key="21">
    <source>
        <dbReference type="PROSITE" id="PS50109"/>
    </source>
</evidence>
<dbReference type="SMART" id="SM00086">
    <property type="entry name" value="PAC"/>
    <property type="match status" value="2"/>
</dbReference>
<dbReference type="InterPro" id="IPR035965">
    <property type="entry name" value="PAS-like_dom_sf"/>
</dbReference>
<dbReference type="InterPro" id="IPR003661">
    <property type="entry name" value="HisK_dim/P_dom"/>
</dbReference>
<keyword evidence="9" id="KW-0547">Nucleotide-binding</keyword>
<evidence type="ECO:0000256" key="16">
    <source>
        <dbReference type="ARBA" id="ARBA00064003"/>
    </source>
</evidence>
<dbReference type="Gene3D" id="1.20.120.160">
    <property type="entry name" value="HPT domain"/>
    <property type="match status" value="1"/>
</dbReference>
<dbReference type="SUPFAM" id="SSF47384">
    <property type="entry name" value="Homodimeric domain of signal transducing histidine kinase"/>
    <property type="match status" value="1"/>
</dbReference>
<dbReference type="PROSITE" id="PS50109">
    <property type="entry name" value="HIS_KIN"/>
    <property type="match status" value="1"/>
</dbReference>
<dbReference type="GO" id="GO:0006355">
    <property type="term" value="P:regulation of DNA-templated transcription"/>
    <property type="evidence" value="ECO:0007669"/>
    <property type="project" value="InterPro"/>
</dbReference>
<dbReference type="Pfam" id="PF08447">
    <property type="entry name" value="PAS_3"/>
    <property type="match status" value="1"/>
</dbReference>
<evidence type="ECO:0000256" key="3">
    <source>
        <dbReference type="ARBA" id="ARBA00012438"/>
    </source>
</evidence>
<keyword evidence="4" id="KW-1003">Cell membrane</keyword>
<keyword evidence="13" id="KW-0902">Two-component regulatory system</keyword>
<feature type="domain" description="Histidine kinase" evidence="21">
    <location>
        <begin position="543"/>
        <end position="758"/>
    </location>
</feature>
<dbReference type="Proteomes" id="UP000050416">
    <property type="component" value="Unassembled WGS sequence"/>
</dbReference>
<dbReference type="CDD" id="cd00082">
    <property type="entry name" value="HisKA"/>
    <property type="match status" value="1"/>
</dbReference>
<keyword evidence="11" id="KW-0067">ATP-binding</keyword>
<keyword evidence="6 19" id="KW-0597">Phosphoprotein</keyword>
<feature type="modified residue" description="4-aspartylphosphate" evidence="19">
    <location>
        <position position="827"/>
    </location>
</feature>
<feature type="transmembrane region" description="Helical" evidence="20">
    <location>
        <begin position="158"/>
        <end position="180"/>
    </location>
</feature>
<keyword evidence="7" id="KW-0808">Transferase</keyword>
<dbReference type="Pfam" id="PF00989">
    <property type="entry name" value="PAS"/>
    <property type="match status" value="1"/>
</dbReference>
<dbReference type="Pfam" id="PF00512">
    <property type="entry name" value="HisKA"/>
    <property type="match status" value="1"/>
</dbReference>
<evidence type="ECO:0000256" key="4">
    <source>
        <dbReference type="ARBA" id="ARBA00022475"/>
    </source>
</evidence>
<evidence type="ECO:0000256" key="12">
    <source>
        <dbReference type="ARBA" id="ARBA00022989"/>
    </source>
</evidence>
<dbReference type="CDD" id="cd17546">
    <property type="entry name" value="REC_hyHK_CKI1_RcsC-like"/>
    <property type="match status" value="1"/>
</dbReference>
<dbReference type="InterPro" id="IPR000700">
    <property type="entry name" value="PAS-assoc_C"/>
</dbReference>
<dbReference type="SUPFAM" id="SSF52172">
    <property type="entry name" value="CheY-like"/>
    <property type="match status" value="1"/>
</dbReference>
<sequence>MLALDHFFVLNPATEKLVSGHYDTGLVVLSLLIAVGASYMGLTLAAAARRSSTVFMQRLHLLSGSASLGFGIWSMHFIGMLAFEMPTHVHYQPWITALSAVPSLLASWVALSLLSKHQITTSRLVGGGVVVGAGIGAMHYLGMAAMEIGPALRYDPTLFTLSIFVAVLLGTLALWISFGLRQITRMRGYQRRLLAGTVMGLAIAGMHYTAMEAARFIGQPDPDFLAGSNRHTLLALTIAFITVSLSLLAAGVNAMARYRALMRHSQEMTSELQAMFDTAVDGIIKISERGIIQSFNRSAERILGYREAEVLGRNVSMLMPEPHRSAHDNYLRQYLRTGEAQIIGSGRDVTARHKAGHSIPVRLSIGESRLGGISSFVGVITDISESKAMETALRKQGDQLRNLMSNIPGAAFRCRWDDQWSAVFLSDAITSLTGWQPEDFTSGRVSLASLVVDDNSDHNLGVMEEAVRHRQSFMIEYRIKHRDGCQRQIAEIATPVHDEDGGELLIDGILLDISERHHMEMELREAKELAEQAAAAKSTFLANMSHEIRTPMNAIIGFTDLVLDTPLDESQAKHLSVVKTSARSLLNLLNDILDTAKLDGGHTELEHRDFSLQALCEQIVATQSLNAGRKGLFLNLDYQAQEHFKGDPLRIQQIVLNLVSNAVKFTQTGGVTLKVQQPEAEQVTILIEDTGIGIAADRINTIFEPFTQADASMTRRFGGTGLGTTIARQLVELMGGHIAVTSSPGQGSIFQVNLPLPPGQPVAEEQQSDLETTLPPLRILVADDVPQNLELLSTLLAQRKHTVSTASNGREAFELYYHQAFDLILMDVQMPEMNGHEATQAIRQREATEHRHYTPVIALTASVLEDDRRQALEAGMDGFAIKPINLPELTREIARVIGIETGPAPKQHETHEVIVVDDKVVAQLWPDAVAHQQAVARFIHSGDNQPQQLRRQTKTNEAAALAHRLRGLAGNLGLKPLASVLGSLESAFSLDQAVADSLWQSLEHQYSEVRQWLETQPTGEVIEPPKENSAAPEPDVDALTDMIKLLQHGELPDHLLDKLKPMLPDHLAADVSAAMTDFEPEKAALLLQTYCDTLEKH</sequence>
<dbReference type="PROSITE" id="PS50924">
    <property type="entry name" value="MHYT"/>
    <property type="match status" value="1"/>
</dbReference>
<evidence type="ECO:0000256" key="15">
    <source>
        <dbReference type="ARBA" id="ARBA00059827"/>
    </source>
</evidence>
<dbReference type="InterPro" id="IPR000014">
    <property type="entry name" value="PAS"/>
</dbReference>
<keyword evidence="5" id="KW-0997">Cell inner membrane</keyword>
<dbReference type="InterPro" id="IPR013767">
    <property type="entry name" value="PAS_fold"/>
</dbReference>
<organism evidence="26 27">
    <name type="scientific">Marinobacter excellens HL-55</name>
    <dbReference type="NCBI Taxonomy" id="1305731"/>
    <lineage>
        <taxon>Bacteria</taxon>
        <taxon>Pseudomonadati</taxon>
        <taxon>Pseudomonadota</taxon>
        <taxon>Gammaproteobacteria</taxon>
        <taxon>Pseudomonadales</taxon>
        <taxon>Marinobacteraceae</taxon>
        <taxon>Marinobacter</taxon>
    </lineage>
</organism>
<dbReference type="InterPro" id="IPR036641">
    <property type="entry name" value="HPT_dom_sf"/>
</dbReference>
<evidence type="ECO:0000256" key="5">
    <source>
        <dbReference type="ARBA" id="ARBA00022519"/>
    </source>
</evidence>
<dbReference type="PROSITE" id="PS50113">
    <property type="entry name" value="PAC"/>
    <property type="match status" value="1"/>
</dbReference>
<evidence type="ECO:0000259" key="23">
    <source>
        <dbReference type="PROSITE" id="PS50112"/>
    </source>
</evidence>
<dbReference type="GO" id="GO:0005524">
    <property type="term" value="F:ATP binding"/>
    <property type="evidence" value="ECO:0007669"/>
    <property type="project" value="UniProtKB-KW"/>
</dbReference>
<evidence type="ECO:0000259" key="22">
    <source>
        <dbReference type="PROSITE" id="PS50110"/>
    </source>
</evidence>
<evidence type="ECO:0000259" key="24">
    <source>
        <dbReference type="PROSITE" id="PS50113"/>
    </source>
</evidence>
<dbReference type="SUPFAM" id="SSF55785">
    <property type="entry name" value="PYP-like sensor domain (PAS domain)"/>
    <property type="match status" value="2"/>
</dbReference>